<accession>A0A6J5SWW8</accession>
<protein>
    <submittedName>
        <fullName evidence="1">Uncharacterized protein</fullName>
    </submittedName>
</protein>
<name>A0A6J5SWW8_9CAUD</name>
<gene>
    <name evidence="1" type="ORF">UFOVP1620_5</name>
</gene>
<organism evidence="1">
    <name type="scientific">uncultured Caudovirales phage</name>
    <dbReference type="NCBI Taxonomy" id="2100421"/>
    <lineage>
        <taxon>Viruses</taxon>
        <taxon>Duplodnaviria</taxon>
        <taxon>Heunggongvirae</taxon>
        <taxon>Uroviricota</taxon>
        <taxon>Caudoviricetes</taxon>
        <taxon>Peduoviridae</taxon>
        <taxon>Maltschvirus</taxon>
        <taxon>Maltschvirus maltsch</taxon>
    </lineage>
</organism>
<evidence type="ECO:0000313" key="1">
    <source>
        <dbReference type="EMBL" id="CAB4219988.1"/>
    </source>
</evidence>
<reference evidence="1" key="1">
    <citation type="submission" date="2020-05" db="EMBL/GenBank/DDBJ databases">
        <authorList>
            <person name="Chiriac C."/>
            <person name="Salcher M."/>
            <person name="Ghai R."/>
            <person name="Kavagutti S V."/>
        </authorList>
    </citation>
    <scope>NUCLEOTIDE SEQUENCE</scope>
</reference>
<dbReference type="EMBL" id="LR797487">
    <property type="protein sequence ID" value="CAB4219988.1"/>
    <property type="molecule type" value="Genomic_DNA"/>
</dbReference>
<proteinExistence type="predicted"/>
<sequence length="66" mass="7641">MASDSIPYSVPFLYRRTTELNQFLRGKTRKLVFDILLEGSNSKSIIHLCIQFCSSSLYREELNPNV</sequence>